<sequence>MDRIQVPIAKYAKKLQAKVRTDPVDEIHLPSFILGSFLVLSLSLVGPFLKVFIGNILLSLITVVKYAVVVGGIAACITLGRKNNDTALQGNEANKKPTRKHKNPVCQTDKGIHLQKTEKAEGLAAEGQLEKDDFETLKYYKIPITKSEHRRYPLNNAYDSFINRAAEKNNE</sequence>
<protein>
    <submittedName>
        <fullName evidence="2">Uncharacterized protein</fullName>
    </submittedName>
</protein>
<dbReference type="AlphaFoldDB" id="A0A7H9AW95"/>
<reference evidence="2 3" key="1">
    <citation type="submission" date="2020-07" db="EMBL/GenBank/DDBJ databases">
        <title>The yeast mating-type switching endonuclease HO is a domesticated member of an unorthodox homing genetic element family.</title>
        <authorList>
            <person name="Coughlan A.Y."/>
            <person name="Lombardi L."/>
            <person name="Braun-Galleani S."/>
            <person name="Martos A.R."/>
            <person name="Galeote V."/>
            <person name="Bigey F."/>
            <person name="Dequin S."/>
            <person name="Byrne K.P."/>
            <person name="Wolfe K.H."/>
        </authorList>
    </citation>
    <scope>NUCLEOTIDE SEQUENCE [LARGE SCALE GENOMIC DNA]</scope>
    <source>
        <strain evidence="2 3">NRRL Y-6702</strain>
    </source>
</reference>
<dbReference type="GeneID" id="59234000"/>
<evidence type="ECO:0000313" key="2">
    <source>
        <dbReference type="EMBL" id="QLG70364.1"/>
    </source>
</evidence>
<gene>
    <name evidence="2" type="ORF">HG535_0A03030</name>
</gene>
<name>A0A7H9AW95_ZYGMR</name>
<dbReference type="Proteomes" id="UP000509704">
    <property type="component" value="Chromosome 1"/>
</dbReference>
<dbReference type="KEGG" id="zmk:HG535_0A03030"/>
<keyword evidence="1" id="KW-0472">Membrane</keyword>
<dbReference type="RefSeq" id="XP_037142092.1">
    <property type="nucleotide sequence ID" value="XM_037286197.1"/>
</dbReference>
<keyword evidence="3" id="KW-1185">Reference proteome</keyword>
<dbReference type="OrthoDB" id="4066163at2759"/>
<evidence type="ECO:0000313" key="3">
    <source>
        <dbReference type="Proteomes" id="UP000509704"/>
    </source>
</evidence>
<feature type="transmembrane region" description="Helical" evidence="1">
    <location>
        <begin position="27"/>
        <end position="49"/>
    </location>
</feature>
<keyword evidence="1" id="KW-1133">Transmembrane helix</keyword>
<proteinExistence type="predicted"/>
<feature type="transmembrane region" description="Helical" evidence="1">
    <location>
        <begin position="56"/>
        <end position="80"/>
    </location>
</feature>
<dbReference type="EMBL" id="CP058604">
    <property type="protein sequence ID" value="QLG70364.1"/>
    <property type="molecule type" value="Genomic_DNA"/>
</dbReference>
<accession>A0A7H9AW95</accession>
<organism evidence="2 3">
    <name type="scientific">Zygotorulaspora mrakii</name>
    <name type="common">Zygosaccharomyces mrakii</name>
    <dbReference type="NCBI Taxonomy" id="42260"/>
    <lineage>
        <taxon>Eukaryota</taxon>
        <taxon>Fungi</taxon>
        <taxon>Dikarya</taxon>
        <taxon>Ascomycota</taxon>
        <taxon>Saccharomycotina</taxon>
        <taxon>Saccharomycetes</taxon>
        <taxon>Saccharomycetales</taxon>
        <taxon>Saccharomycetaceae</taxon>
        <taxon>Zygotorulaspora</taxon>
    </lineage>
</organism>
<keyword evidence="1" id="KW-0812">Transmembrane</keyword>
<evidence type="ECO:0000256" key="1">
    <source>
        <dbReference type="SAM" id="Phobius"/>
    </source>
</evidence>